<evidence type="ECO:0000313" key="1">
    <source>
        <dbReference type="Proteomes" id="UP000095286"/>
    </source>
</evidence>
<organism evidence="1 2">
    <name type="scientific">Rhabditophanes sp. KR3021</name>
    <dbReference type="NCBI Taxonomy" id="114890"/>
    <lineage>
        <taxon>Eukaryota</taxon>
        <taxon>Metazoa</taxon>
        <taxon>Ecdysozoa</taxon>
        <taxon>Nematoda</taxon>
        <taxon>Chromadorea</taxon>
        <taxon>Rhabditida</taxon>
        <taxon>Tylenchina</taxon>
        <taxon>Panagrolaimomorpha</taxon>
        <taxon>Strongyloidoidea</taxon>
        <taxon>Alloionematidae</taxon>
        <taxon>Rhabditophanes</taxon>
    </lineage>
</organism>
<accession>A0AC35UDL7</accession>
<dbReference type="WBParaSite" id="RSKR_0001029700.1">
    <property type="protein sequence ID" value="RSKR_0001029700.1"/>
    <property type="gene ID" value="RSKR_0001029700"/>
</dbReference>
<name>A0AC35UDL7_9BILA</name>
<sequence>MCKLHFIRKLSYIQGQYHSKKIREYFYYIDHEGQLFLHDTRIYNFTTCFKDQRFLSFFFRNIRPNETQRYTKQFPFISVCGNELNFISCEDRPIVFTSFDGDTDSWFVNWSNTKSPFIAGDLCMLENGRLYHSSAVGGYGLVRSQVADQLFPLFDFDSNGEPVSFRYKGRTIELNGNVKKLINT</sequence>
<dbReference type="Proteomes" id="UP000095286">
    <property type="component" value="Unplaced"/>
</dbReference>
<protein>
    <submittedName>
        <fullName evidence="2">DUF4915 domain-containing protein</fullName>
    </submittedName>
</protein>
<proteinExistence type="predicted"/>
<reference evidence="2" key="1">
    <citation type="submission" date="2016-11" db="UniProtKB">
        <authorList>
            <consortium name="WormBaseParasite"/>
        </authorList>
    </citation>
    <scope>IDENTIFICATION</scope>
    <source>
        <strain evidence="2">KR3021</strain>
    </source>
</reference>
<evidence type="ECO:0000313" key="2">
    <source>
        <dbReference type="WBParaSite" id="RSKR_0001029700.1"/>
    </source>
</evidence>